<evidence type="ECO:0000256" key="3">
    <source>
        <dbReference type="ARBA" id="ARBA00023186"/>
    </source>
</evidence>
<comment type="similarity">
    <text evidence="2 5">Belongs to the GrpE family.</text>
</comment>
<evidence type="ECO:0000256" key="2">
    <source>
        <dbReference type="ARBA" id="ARBA00009054"/>
    </source>
</evidence>
<dbReference type="Gene3D" id="3.90.20.20">
    <property type="match status" value="1"/>
</dbReference>
<dbReference type="FunCoup" id="A0A1Y2EWM7">
    <property type="interactions" value="171"/>
</dbReference>
<dbReference type="SUPFAM" id="SSF51064">
    <property type="entry name" value="Head domain of nucleotide exchange factor GrpE"/>
    <property type="match status" value="1"/>
</dbReference>
<dbReference type="PRINTS" id="PR00773">
    <property type="entry name" value="GRPEPROTEIN"/>
</dbReference>
<accession>A0A1Y2EWM7</accession>
<evidence type="ECO:0000256" key="6">
    <source>
        <dbReference type="SAM" id="MobiDB-lite"/>
    </source>
</evidence>
<evidence type="ECO:0000313" key="8">
    <source>
        <dbReference type="Proteomes" id="UP000193467"/>
    </source>
</evidence>
<dbReference type="HAMAP" id="MF_01151">
    <property type="entry name" value="GrpE"/>
    <property type="match status" value="1"/>
</dbReference>
<feature type="compositionally biased region" description="Low complexity" evidence="6">
    <location>
        <begin position="9"/>
        <end position="35"/>
    </location>
</feature>
<protein>
    <recommendedName>
        <fullName evidence="4">GrpE protein homolog</fullName>
    </recommendedName>
</protein>
<dbReference type="GO" id="GO:0006457">
    <property type="term" value="P:protein folding"/>
    <property type="evidence" value="ECO:0007669"/>
    <property type="project" value="InterPro"/>
</dbReference>
<dbReference type="InterPro" id="IPR000740">
    <property type="entry name" value="GrpE"/>
</dbReference>
<dbReference type="CDD" id="cd00446">
    <property type="entry name" value="GrpE"/>
    <property type="match status" value="1"/>
</dbReference>
<comment type="caution">
    <text evidence="7">The sequence shown here is derived from an EMBL/GenBank/DDBJ whole genome shotgun (WGS) entry which is preliminary data.</text>
</comment>
<dbReference type="GO" id="GO:0042803">
    <property type="term" value="F:protein homodimerization activity"/>
    <property type="evidence" value="ECO:0007669"/>
    <property type="project" value="InterPro"/>
</dbReference>
<evidence type="ECO:0000256" key="1">
    <source>
        <dbReference type="ARBA" id="ARBA00004305"/>
    </source>
</evidence>
<proteinExistence type="inferred from homology"/>
<evidence type="ECO:0000313" key="7">
    <source>
        <dbReference type="EMBL" id="ORY75958.1"/>
    </source>
</evidence>
<dbReference type="Pfam" id="PF01025">
    <property type="entry name" value="GrpE"/>
    <property type="match status" value="1"/>
</dbReference>
<name>A0A1Y2EWM7_9BASI</name>
<dbReference type="AlphaFoldDB" id="A0A1Y2EWM7"/>
<keyword evidence="4" id="KW-0496">Mitochondrion</keyword>
<dbReference type="InterPro" id="IPR009012">
    <property type="entry name" value="GrpE_head"/>
</dbReference>
<dbReference type="FunFam" id="2.30.22.10:FF:000002">
    <property type="entry name" value="GrpE protein homolog"/>
    <property type="match status" value="1"/>
</dbReference>
<dbReference type="EMBL" id="MCGR01000036">
    <property type="protein sequence ID" value="ORY75958.1"/>
    <property type="molecule type" value="Genomic_DNA"/>
</dbReference>
<comment type="subcellular location">
    <subcellularLocation>
        <location evidence="1 4">Mitochondrion matrix</location>
    </subcellularLocation>
</comment>
<dbReference type="GO" id="GO:0051087">
    <property type="term" value="F:protein-folding chaperone binding"/>
    <property type="evidence" value="ECO:0007669"/>
    <property type="project" value="InterPro"/>
</dbReference>
<keyword evidence="3 4" id="KW-0143">Chaperone</keyword>
<dbReference type="GO" id="GO:0000774">
    <property type="term" value="F:adenyl-nucleotide exchange factor activity"/>
    <property type="evidence" value="ECO:0007669"/>
    <property type="project" value="InterPro"/>
</dbReference>
<keyword evidence="8" id="KW-1185">Reference proteome</keyword>
<comment type="function">
    <text evidence="4">Essential component of the PAM complex, a complex required for the translocation of transit peptide-containing proteins from the inner membrane into the mitochondrial matrix in an ATP-dependent manner.</text>
</comment>
<dbReference type="Gene3D" id="2.30.22.10">
    <property type="entry name" value="Head domain of nucleotide exchange factor GrpE"/>
    <property type="match status" value="1"/>
</dbReference>
<dbReference type="STRING" id="106004.A0A1Y2EWM7"/>
<dbReference type="GO" id="GO:0051082">
    <property type="term" value="F:unfolded protein binding"/>
    <property type="evidence" value="ECO:0007669"/>
    <property type="project" value="TreeGrafter"/>
</dbReference>
<evidence type="ECO:0000256" key="4">
    <source>
        <dbReference type="RuleBase" id="RU000640"/>
    </source>
</evidence>
<dbReference type="GO" id="GO:0001405">
    <property type="term" value="C:PAM complex, Tim23 associated import motor"/>
    <property type="evidence" value="ECO:0007669"/>
    <property type="project" value="TreeGrafter"/>
</dbReference>
<dbReference type="InterPro" id="IPR013805">
    <property type="entry name" value="GrpE_CC"/>
</dbReference>
<dbReference type="PANTHER" id="PTHR21237">
    <property type="entry name" value="GRPE PROTEIN"/>
    <property type="match status" value="1"/>
</dbReference>
<sequence>MLRATSSLLRTAAPRSATPAALRLAPSPSARPSPRFYSTPKDAPTPEKEGEGEATSAPSEAEAKLADLSKQLEDKNKLVAELKDARLRSLADFENLQKISLREKQQAKDFALTSFAKDLISSIDIISLALKSIPAERLTPSADKDLLDLHMGVTLTKKEIEKVLKRHGVVPFNPEGEQFDPNLHEALYQAPVPGKEPGSVLECQEIGYMIKDRLLRPAKVGVVLSQE</sequence>
<reference evidence="7 8" key="1">
    <citation type="submission" date="2016-07" db="EMBL/GenBank/DDBJ databases">
        <title>Pervasive Adenine N6-methylation of Active Genes in Fungi.</title>
        <authorList>
            <consortium name="DOE Joint Genome Institute"/>
            <person name="Mondo S.J."/>
            <person name="Dannebaum R.O."/>
            <person name="Kuo R.C."/>
            <person name="Labutti K."/>
            <person name="Haridas S."/>
            <person name="Kuo A."/>
            <person name="Salamov A."/>
            <person name="Ahrendt S.R."/>
            <person name="Lipzen A."/>
            <person name="Sullivan W."/>
            <person name="Andreopoulos W.B."/>
            <person name="Clum A."/>
            <person name="Lindquist E."/>
            <person name="Daum C."/>
            <person name="Ramamoorthy G.K."/>
            <person name="Gryganskyi A."/>
            <person name="Culley D."/>
            <person name="Magnuson J.K."/>
            <person name="James T.Y."/>
            <person name="O'Malley M.A."/>
            <person name="Stajich J.E."/>
            <person name="Spatafora J.W."/>
            <person name="Visel A."/>
            <person name="Grigoriev I.V."/>
        </authorList>
    </citation>
    <scope>NUCLEOTIDE SEQUENCE [LARGE SCALE GENOMIC DNA]</scope>
    <source>
        <strain evidence="7 8">62-1032</strain>
    </source>
</reference>
<organism evidence="7 8">
    <name type="scientific">Leucosporidium creatinivorum</name>
    <dbReference type="NCBI Taxonomy" id="106004"/>
    <lineage>
        <taxon>Eukaryota</taxon>
        <taxon>Fungi</taxon>
        <taxon>Dikarya</taxon>
        <taxon>Basidiomycota</taxon>
        <taxon>Pucciniomycotina</taxon>
        <taxon>Microbotryomycetes</taxon>
        <taxon>Leucosporidiales</taxon>
        <taxon>Leucosporidium</taxon>
    </lineage>
</organism>
<dbReference type="OrthoDB" id="201635at2759"/>
<dbReference type="PANTHER" id="PTHR21237:SF23">
    <property type="entry name" value="GRPE PROTEIN HOMOLOG, MITOCHONDRIAL"/>
    <property type="match status" value="1"/>
</dbReference>
<dbReference type="Proteomes" id="UP000193467">
    <property type="component" value="Unassembled WGS sequence"/>
</dbReference>
<gene>
    <name evidence="7" type="ORF">BCR35DRAFT_325744</name>
</gene>
<dbReference type="PROSITE" id="PS01071">
    <property type="entry name" value="GRPE"/>
    <property type="match status" value="1"/>
</dbReference>
<evidence type="ECO:0000256" key="5">
    <source>
        <dbReference type="RuleBase" id="RU004478"/>
    </source>
</evidence>
<dbReference type="SUPFAM" id="SSF58014">
    <property type="entry name" value="Coiled-coil domain of nucleotide exchange factor GrpE"/>
    <property type="match status" value="1"/>
</dbReference>
<feature type="region of interest" description="Disordered" evidence="6">
    <location>
        <begin position="1"/>
        <end position="62"/>
    </location>
</feature>
<dbReference type="GO" id="GO:0030150">
    <property type="term" value="P:protein import into mitochondrial matrix"/>
    <property type="evidence" value="ECO:0007669"/>
    <property type="project" value="TreeGrafter"/>
</dbReference>
<dbReference type="InParanoid" id="A0A1Y2EWM7"/>